<feature type="domain" description="Bacteriophage T5 Orf172 DNA-binding" evidence="1">
    <location>
        <begin position="147"/>
        <end position="241"/>
    </location>
</feature>
<dbReference type="EMBL" id="JAIFOC010000279">
    <property type="protein sequence ID" value="MBX4223956.1"/>
    <property type="molecule type" value="Genomic_DNA"/>
</dbReference>
<dbReference type="RefSeq" id="WP_220715862.1">
    <property type="nucleotide sequence ID" value="NZ_JAIFOC010000279.1"/>
</dbReference>
<name>A0A9X1K9P9_ENTFC</name>
<sequence length="249" mass="28441">FREVENKPDFIAKRKHMKDFSKYESLFRNVQKEIAAGTRKILPFKNYEIKQGSFLIQKGTVLYVESIGEKFKTNNGEENARLHVIYENGTESNVLLRSLAANLYRTGSGGKMITDNIDNLIDGVEEEDISSGYIYVLRSLSDNPQIREIDNLYKIGVTTGSVEKRIANAINESTYLYAPVEIVTKYHVFNLDAAKFENAIHKVLKDNKLDIEIVGVNGRMIVPREWFVIPLNQLDFVINEIITKVIMNS</sequence>
<accession>A0A9X1K9P9</accession>
<dbReference type="SMART" id="SM00974">
    <property type="entry name" value="T5orf172"/>
    <property type="match status" value="1"/>
</dbReference>
<dbReference type="InterPro" id="IPR018306">
    <property type="entry name" value="Phage_T5_Orf172_DNA-bd"/>
</dbReference>
<evidence type="ECO:0000313" key="2">
    <source>
        <dbReference type="EMBL" id="MBX4223956.1"/>
    </source>
</evidence>
<dbReference type="Proteomes" id="UP001139644">
    <property type="component" value="Unassembled WGS sequence"/>
</dbReference>
<dbReference type="AlphaFoldDB" id="A0A9X1K9P9"/>
<evidence type="ECO:0000259" key="1">
    <source>
        <dbReference type="SMART" id="SM00974"/>
    </source>
</evidence>
<protein>
    <submittedName>
        <fullName evidence="2">GIY-YIG nuclease family protein</fullName>
    </submittedName>
</protein>
<dbReference type="Pfam" id="PF13455">
    <property type="entry name" value="MUG113"/>
    <property type="match status" value="1"/>
</dbReference>
<proteinExistence type="predicted"/>
<organism evidence="2 3">
    <name type="scientific">Enterococcus faecium</name>
    <name type="common">Streptococcus faecium</name>
    <dbReference type="NCBI Taxonomy" id="1352"/>
    <lineage>
        <taxon>Bacteria</taxon>
        <taxon>Bacillati</taxon>
        <taxon>Bacillota</taxon>
        <taxon>Bacilli</taxon>
        <taxon>Lactobacillales</taxon>
        <taxon>Enterococcaceae</taxon>
        <taxon>Enterococcus</taxon>
    </lineage>
</organism>
<evidence type="ECO:0000313" key="3">
    <source>
        <dbReference type="Proteomes" id="UP001139644"/>
    </source>
</evidence>
<reference evidence="2" key="1">
    <citation type="journal article" date="2022" name="J. Anim. Sci.">
        <title>Whole genome sequence analyses-based assessment of virulence potential and antimicrobial susceptibilities and resistance of Enterococcus faecium strains isolated from commercial swine and cattle probiotic products.</title>
        <authorList>
            <person name="Shridhar P.B."/>
            <person name="Amachawadi R.G."/>
            <person name="Tokach M."/>
            <person name="Patel I."/>
            <person name="Gangiredla J."/>
            <person name="Mammel M."/>
            <person name="Nagaraja T.G."/>
        </authorList>
    </citation>
    <scope>NUCLEOTIDE SEQUENCE</scope>
    <source>
        <strain evidence="2">EF215</strain>
    </source>
</reference>
<gene>
    <name evidence="2" type="ORF">KYX88_14495</name>
</gene>
<comment type="caution">
    <text evidence="2">The sequence shown here is derived from an EMBL/GenBank/DDBJ whole genome shotgun (WGS) entry which is preliminary data.</text>
</comment>
<feature type="non-terminal residue" evidence="2">
    <location>
        <position position="1"/>
    </location>
</feature>